<organism evidence="8 9">
    <name type="scientific">Aspergillus terreus (strain NIH 2624 / FGSC A1156)</name>
    <dbReference type="NCBI Taxonomy" id="341663"/>
    <lineage>
        <taxon>Eukaryota</taxon>
        <taxon>Fungi</taxon>
        <taxon>Dikarya</taxon>
        <taxon>Ascomycota</taxon>
        <taxon>Pezizomycotina</taxon>
        <taxon>Eurotiomycetes</taxon>
        <taxon>Eurotiomycetidae</taxon>
        <taxon>Eurotiales</taxon>
        <taxon>Aspergillaceae</taxon>
        <taxon>Aspergillus</taxon>
        <taxon>Aspergillus subgen. Circumdati</taxon>
    </lineage>
</organism>
<dbReference type="SUPFAM" id="SSF51445">
    <property type="entry name" value="(Trans)glycosidases"/>
    <property type="match status" value="1"/>
</dbReference>
<dbReference type="AlphaFoldDB" id="Q0CZP6"/>
<dbReference type="GO" id="GO:0005975">
    <property type="term" value="P:carbohydrate metabolic process"/>
    <property type="evidence" value="ECO:0007669"/>
    <property type="project" value="InterPro"/>
</dbReference>
<evidence type="ECO:0000256" key="5">
    <source>
        <dbReference type="ARBA" id="ARBA00023277"/>
    </source>
</evidence>
<feature type="domain" description="Glycosyl hydrolase family 13 catalytic" evidence="7">
    <location>
        <begin position="88"/>
        <end position="485"/>
    </location>
</feature>
<dbReference type="OrthoDB" id="550577at2759"/>
<dbReference type="STRING" id="341663.Q0CZP6"/>
<dbReference type="PIRSF" id="PIRSF001021">
    <property type="entry name" value="Alph-amls_thrmst"/>
    <property type="match status" value="1"/>
</dbReference>
<dbReference type="OMA" id="HPFGLAC"/>
<dbReference type="CDD" id="cd11318">
    <property type="entry name" value="AmyAc_bac_fung_AmyA"/>
    <property type="match status" value="1"/>
</dbReference>
<dbReference type="InterPro" id="IPR013776">
    <property type="entry name" value="A-amylase_thermo"/>
</dbReference>
<keyword evidence="3" id="KW-0479">Metal-binding</keyword>
<dbReference type="RefSeq" id="XP_001210924.1">
    <property type="nucleotide sequence ID" value="XM_001210924.1"/>
</dbReference>
<dbReference type="GO" id="GO:0004553">
    <property type="term" value="F:hydrolase activity, hydrolyzing O-glycosyl compounds"/>
    <property type="evidence" value="ECO:0007669"/>
    <property type="project" value="InterPro"/>
</dbReference>
<dbReference type="NCBIfam" id="NF006969">
    <property type="entry name" value="PRK09441.1-2"/>
    <property type="match status" value="1"/>
</dbReference>
<protein>
    <recommendedName>
        <fullName evidence="7">Glycosyl hydrolase family 13 catalytic domain-containing protein</fullName>
    </recommendedName>
</protein>
<evidence type="ECO:0000259" key="7">
    <source>
        <dbReference type="SMART" id="SM00642"/>
    </source>
</evidence>
<dbReference type="SMART" id="SM00642">
    <property type="entry name" value="Aamy"/>
    <property type="match status" value="1"/>
</dbReference>
<dbReference type="GO" id="GO:0005509">
    <property type="term" value="F:calcium ion binding"/>
    <property type="evidence" value="ECO:0007669"/>
    <property type="project" value="InterPro"/>
</dbReference>
<evidence type="ECO:0000256" key="6">
    <source>
        <dbReference type="ARBA" id="ARBA00023295"/>
    </source>
</evidence>
<dbReference type="Gene3D" id="3.20.20.80">
    <property type="entry name" value="Glycosidases"/>
    <property type="match status" value="1"/>
</dbReference>
<keyword evidence="5" id="KW-0119">Carbohydrate metabolism</keyword>
<dbReference type="NCBIfam" id="NF006968">
    <property type="entry name" value="PRK09441.1-1"/>
    <property type="match status" value="1"/>
</dbReference>
<evidence type="ECO:0000313" key="9">
    <source>
        <dbReference type="Proteomes" id="UP000007963"/>
    </source>
</evidence>
<comment type="similarity">
    <text evidence="2">Belongs to the glycosyl hydrolase 13 family.</text>
</comment>
<dbReference type="InterPro" id="IPR017853">
    <property type="entry name" value="GH"/>
</dbReference>
<dbReference type="EMBL" id="CH476594">
    <property type="protein sequence ID" value="EAU39484.1"/>
    <property type="molecule type" value="Genomic_DNA"/>
</dbReference>
<dbReference type="InterPro" id="IPR006047">
    <property type="entry name" value="GH13_cat_dom"/>
</dbReference>
<name>Q0CZP6_ASPTN</name>
<dbReference type="VEuPathDB" id="FungiDB:ATEG_00838"/>
<accession>Q0CZP6</accession>
<dbReference type="Proteomes" id="UP000007963">
    <property type="component" value="Unassembled WGS sequence"/>
</dbReference>
<dbReference type="GeneID" id="4355599"/>
<evidence type="ECO:0000256" key="4">
    <source>
        <dbReference type="ARBA" id="ARBA00022801"/>
    </source>
</evidence>
<dbReference type="PANTHER" id="PTHR43447">
    <property type="entry name" value="ALPHA-AMYLASE"/>
    <property type="match status" value="1"/>
</dbReference>
<dbReference type="InterPro" id="IPR013780">
    <property type="entry name" value="Glyco_hydro_b"/>
</dbReference>
<evidence type="ECO:0000256" key="2">
    <source>
        <dbReference type="ARBA" id="ARBA00008061"/>
    </source>
</evidence>
<keyword evidence="4" id="KW-0378">Hydrolase</keyword>
<dbReference type="Pfam" id="PF00128">
    <property type="entry name" value="Alpha-amylase"/>
    <property type="match status" value="1"/>
</dbReference>
<gene>
    <name evidence="8" type="ORF">ATEG_00838</name>
</gene>
<comment type="cofactor">
    <cofactor evidence="1">
        <name>Ca(2+)</name>
        <dbReference type="ChEBI" id="CHEBI:29108"/>
    </cofactor>
</comment>
<dbReference type="eggNOG" id="KOG0471">
    <property type="taxonomic scope" value="Eukaryota"/>
</dbReference>
<evidence type="ECO:0000256" key="3">
    <source>
        <dbReference type="ARBA" id="ARBA00022723"/>
    </source>
</evidence>
<dbReference type="HOGENOM" id="CLU_024572_2_0_1"/>
<dbReference type="Gene3D" id="2.60.40.1180">
    <property type="entry name" value="Golgi alpha-mannosidase II"/>
    <property type="match status" value="1"/>
</dbReference>
<dbReference type="Gene3D" id="2.40.30.140">
    <property type="match status" value="1"/>
</dbReference>
<proteinExistence type="inferred from homology"/>
<evidence type="ECO:0000313" key="8">
    <source>
        <dbReference type="EMBL" id="EAU39484.1"/>
    </source>
</evidence>
<dbReference type="SUPFAM" id="SSF51011">
    <property type="entry name" value="Glycosyl hydrolase domain"/>
    <property type="match status" value="1"/>
</dbReference>
<reference evidence="9" key="1">
    <citation type="submission" date="2005-09" db="EMBL/GenBank/DDBJ databases">
        <title>Annotation of the Aspergillus terreus NIH2624 genome.</title>
        <authorList>
            <person name="Birren B.W."/>
            <person name="Lander E.S."/>
            <person name="Galagan J.E."/>
            <person name="Nusbaum C."/>
            <person name="Devon K."/>
            <person name="Henn M."/>
            <person name="Ma L.-J."/>
            <person name="Jaffe D.B."/>
            <person name="Butler J."/>
            <person name="Alvarez P."/>
            <person name="Gnerre S."/>
            <person name="Grabherr M."/>
            <person name="Kleber M."/>
            <person name="Mauceli E.W."/>
            <person name="Brockman W."/>
            <person name="Rounsley S."/>
            <person name="Young S.K."/>
            <person name="LaButti K."/>
            <person name="Pushparaj V."/>
            <person name="DeCaprio D."/>
            <person name="Crawford M."/>
            <person name="Koehrsen M."/>
            <person name="Engels R."/>
            <person name="Montgomery P."/>
            <person name="Pearson M."/>
            <person name="Howarth C."/>
            <person name="Larson L."/>
            <person name="Luoma S."/>
            <person name="White J."/>
            <person name="Alvarado L."/>
            <person name="Kodira C.D."/>
            <person name="Zeng Q."/>
            <person name="Oleary S."/>
            <person name="Yandava C."/>
            <person name="Denning D.W."/>
            <person name="Nierman W.C."/>
            <person name="Milne T."/>
            <person name="Madden K."/>
        </authorList>
    </citation>
    <scope>NUCLEOTIDE SEQUENCE [LARGE SCALE GENOMIC DNA]</scope>
    <source>
        <strain evidence="9">NIH 2624 / FGSC A1156</strain>
    </source>
</reference>
<keyword evidence="6" id="KW-0326">Glycosidase</keyword>
<sequence length="588" mass="67340">MCALRISAPANSPICFCCQEVLIRYNLCPHVLPHMRSCSLEKSKAPPKANRTWVNLFKHVNLHKTNLSRPEAAQYLDQLPSWDAPDNTVIMEAFEWDVPADHKHWRRLQHALPSLKAIGVDNIMIPPGTKPMDPSGNGYDPYDLYDLGEFDQKGSRATKWGTKEELQALAHHAKTLGIGVYWDAVLNHKGGADFTERFSAVKVDSRHRDVDVPPVQDIEGWVGFDFPGRGDRYSSMKYHWSHFSGVDWDESRKEKAIYRIVADKKGWAKDVSLENGNYDYLMFADLDYSNPEVQQDVLNWVEWLSEQLPLSGMRLDAAKHYSVAFQKKLVDRIRRNIGPDCFIVAEYWKEQTGFLVNYLEKMEYQVSLFDSSLVARFSNISRTKGADIRRVFEGTLVQRIPEHAVDKLWRYVHYVPTRTQVPQPAKSYQTPIEPYFIPLAYALILLQNRGQPCIFYGDLYGMRGDPRHSAAPTCGGRLPILTQVRKLYAYGEQEDYYDQPNCIGFVRYGNLRHPSGLACIMSNAGPTRKRMFVGRAHAKERWTDILEWHNEVVTIDRRGYGTFPVAATSVSVWVNSAAPGRESFVRNL</sequence>
<evidence type="ECO:0000256" key="1">
    <source>
        <dbReference type="ARBA" id="ARBA00001913"/>
    </source>
</evidence>